<dbReference type="Pfam" id="PF00560">
    <property type="entry name" value="LRR_1"/>
    <property type="match status" value="1"/>
</dbReference>
<accession>A0A4V6TBQ4</accession>
<evidence type="ECO:0000256" key="1">
    <source>
        <dbReference type="ARBA" id="ARBA00022614"/>
    </source>
</evidence>
<keyword evidence="1" id="KW-0433">Leucine-rich repeat</keyword>
<dbReference type="PROSITE" id="PS51450">
    <property type="entry name" value="LRR"/>
    <property type="match status" value="4"/>
</dbReference>
<feature type="compositionally biased region" description="Polar residues" evidence="3">
    <location>
        <begin position="1"/>
        <end position="12"/>
    </location>
</feature>
<dbReference type="SMART" id="SM00365">
    <property type="entry name" value="LRR_SD22"/>
    <property type="match status" value="3"/>
</dbReference>
<organism evidence="4">
    <name type="scientific">Aureobasidium pullulans</name>
    <name type="common">Black yeast</name>
    <name type="synonym">Pullularia pullulans</name>
    <dbReference type="NCBI Taxonomy" id="5580"/>
    <lineage>
        <taxon>Eukaryota</taxon>
        <taxon>Fungi</taxon>
        <taxon>Dikarya</taxon>
        <taxon>Ascomycota</taxon>
        <taxon>Pezizomycotina</taxon>
        <taxon>Dothideomycetes</taxon>
        <taxon>Dothideomycetidae</taxon>
        <taxon>Dothideales</taxon>
        <taxon>Saccotheciaceae</taxon>
        <taxon>Aureobasidium</taxon>
    </lineage>
</organism>
<protein>
    <submittedName>
        <fullName evidence="4">L domain-like protein</fullName>
    </submittedName>
</protein>
<dbReference type="InterPro" id="IPR032675">
    <property type="entry name" value="LRR_dom_sf"/>
</dbReference>
<sequence length="1007" mass="108641">MMDNSTSATPLRSSGIPKFSSTARPSASRLPAPNAEQKPALPSPTKSAALARPSPAKKALPRPPSSGIGFRSSISGPSSGIIPPRTSSHRPTHSISDRSIAAARKPASRPVSYIAQSRRPASSVITTAQQEDLNDQLGSLDGFRSASRAASRQGDYDESQPFDYDDEPSTPNTKRASRISLSDRTVESLSRLPETPGTDRRRSSFFAPQSPMGPPSRPASAMSTGDAREGSQPKPIGRTASPSKRSSAIVPPSSKMPNKYSTPRAPSSIGLASSRLGRPASVAGKSALTTATPKSTAPKPLQRTSSLRQPGAGIAATPRPRPTTSNSTPAIKTRPTPATALKVAPLKESQNASEKAPSSSAALRDQIAKAKAAKRTPAVSKGQSLGNQFDDSIFDPFADPFNTKPQDGNGLLRKRIDAARSDGRLNLAGLSLKQIPDDVLTMYDQREDSNMNWSQMTDLVRFVAADNELDTISDDIFPDIATEVAMDDEREVKGLQFRSVEMIDFHGNNLQTVPSGLRWMERLTVLNLSHNKLGNSIFDTIGQLEALKELKLGNNNLSGYLPPSIGRLQNLRTLELQSNKLLSLPDGLRELANLQILNVAGNQLTGLPMDVLETLPIVDLNACNNAMVGALFPFSVSGLSKLEYLDVANNSLASLAFSENLSLPAIKTINIASNRIVALPDMSGWKELVSLAAADNKVSMLPQGFTSLKYLKQADLTGNELTKLHDNIGLMDSLDVLKIAANPLRERKLLNMSTEELKRSLAQRLKTPGQGDRGDEFEDEGIDIQSPHDSGSQWGVVAGTLDLRDKSLVDDDADVLRSIFSSEDVRELKLARNNFVTIPFEISLAQNLKILDLSNCSLGDNYLSEVVTLQALQELFLGSNKISNWEPLLSLLHAPRLSYLDVSNNRLIGSVPMVRDSFPSLKVLHAGNNRIDAVSAEALSGLQSVDLADNNIGYIPPEIGLLWDQGLKGLSIGGNVFRVPGHRILEKGTEATMIWLRDKIPQDDETF</sequence>
<gene>
    <name evidence="4" type="ORF">D6D13_01714</name>
</gene>
<feature type="compositionally biased region" description="Polar residues" evidence="3">
    <location>
        <begin position="119"/>
        <end position="131"/>
    </location>
</feature>
<dbReference type="InterPro" id="IPR003591">
    <property type="entry name" value="Leu-rich_rpt_typical-subtyp"/>
</dbReference>
<feature type="compositionally biased region" description="Low complexity" evidence="3">
    <location>
        <begin position="65"/>
        <end position="86"/>
    </location>
</feature>
<keyword evidence="2" id="KW-0677">Repeat</keyword>
<evidence type="ECO:0000313" key="4">
    <source>
        <dbReference type="EMBL" id="THX16308.1"/>
    </source>
</evidence>
<dbReference type="Pfam" id="PF13855">
    <property type="entry name" value="LRR_8"/>
    <property type="match status" value="1"/>
</dbReference>
<comment type="caution">
    <text evidence="4">The sequence shown here is derived from an EMBL/GenBank/DDBJ whole genome shotgun (WGS) entry which is preliminary data.</text>
</comment>
<dbReference type="InterPro" id="IPR050216">
    <property type="entry name" value="LRR_domain-containing"/>
</dbReference>
<proteinExistence type="predicted"/>
<feature type="compositionally biased region" description="Acidic residues" evidence="3">
    <location>
        <begin position="156"/>
        <end position="168"/>
    </location>
</feature>
<evidence type="ECO:0000256" key="2">
    <source>
        <dbReference type="ARBA" id="ARBA00022737"/>
    </source>
</evidence>
<reference evidence="4" key="1">
    <citation type="submission" date="2018-10" db="EMBL/GenBank/DDBJ databases">
        <title>Fifty Aureobasidium pullulans genomes reveal a recombining polyextremotolerant generalist.</title>
        <authorList>
            <person name="Gostincar C."/>
            <person name="Turk M."/>
            <person name="Zajc J."/>
            <person name="Gunde-Cimerman N."/>
        </authorList>
    </citation>
    <scope>NUCLEOTIDE SEQUENCE [LARGE SCALE GENOMIC DNA]</scope>
    <source>
        <strain evidence="4">EXF-10085</strain>
    </source>
</reference>
<dbReference type="EMBL" id="QZAS01000004">
    <property type="protein sequence ID" value="THX16308.1"/>
    <property type="molecule type" value="Genomic_DNA"/>
</dbReference>
<name>A0A4V6TBQ4_AURPU</name>
<evidence type="ECO:0000256" key="3">
    <source>
        <dbReference type="SAM" id="MobiDB-lite"/>
    </source>
</evidence>
<feature type="region of interest" description="Disordered" evidence="3">
    <location>
        <begin position="1"/>
        <end position="387"/>
    </location>
</feature>
<dbReference type="GO" id="GO:0005737">
    <property type="term" value="C:cytoplasm"/>
    <property type="evidence" value="ECO:0007669"/>
    <property type="project" value="TreeGrafter"/>
</dbReference>
<dbReference type="AlphaFoldDB" id="A0A4V6TBQ4"/>
<feature type="compositionally biased region" description="Low complexity" evidence="3">
    <location>
        <begin position="285"/>
        <end position="301"/>
    </location>
</feature>
<feature type="compositionally biased region" description="Polar residues" evidence="3">
    <location>
        <begin position="348"/>
        <end position="361"/>
    </location>
</feature>
<dbReference type="Gene3D" id="3.80.10.10">
    <property type="entry name" value="Ribonuclease Inhibitor"/>
    <property type="match status" value="3"/>
</dbReference>
<dbReference type="PANTHER" id="PTHR48051">
    <property type="match status" value="1"/>
</dbReference>
<feature type="compositionally biased region" description="Polar residues" evidence="3">
    <location>
        <begin position="255"/>
        <end position="265"/>
    </location>
</feature>
<dbReference type="InterPro" id="IPR001611">
    <property type="entry name" value="Leu-rich_rpt"/>
</dbReference>
<feature type="compositionally biased region" description="Low complexity" evidence="3">
    <location>
        <begin position="310"/>
        <end position="330"/>
    </location>
</feature>
<dbReference type="PANTHER" id="PTHR48051:SF54">
    <property type="entry name" value="LEUCINE-RICH REPEAT-CONTAINING PROTEIN"/>
    <property type="match status" value="1"/>
</dbReference>
<dbReference type="SMART" id="SM00364">
    <property type="entry name" value="LRR_BAC"/>
    <property type="match status" value="6"/>
</dbReference>
<feature type="compositionally biased region" description="Polar residues" evidence="3">
    <location>
        <begin position="169"/>
        <end position="183"/>
    </location>
</feature>
<dbReference type="SMART" id="SM00369">
    <property type="entry name" value="LRR_TYP"/>
    <property type="match status" value="10"/>
</dbReference>
<dbReference type="SUPFAM" id="SSF52058">
    <property type="entry name" value="L domain-like"/>
    <property type="match status" value="2"/>
</dbReference>